<dbReference type="KEGG" id="brh:RBRH_00111"/>
<sequence length="606" mass="64478">MYRCLITQLARSESGMKPIMTDEYNENGKGSKAEGLKKSFGSGQIPTQATFSELIDLADVGRKTLGFNEGDFTQPPQPGSGLTVPDVNHPLQVNIAADKSGGLKFNEVTQALELTVDDKQSGLVLEKDKGLMVKPGLGIRVEESGVAVKAAPDGGLDPTDDGLRVKLGAGLIVEKANEPIKLHIAEKGGLSLIEPNATNQLSVKVNQDKGLDIDPTGGVQLKADMGWFEFKDKQLKFTDIQLTKFKEAAVQAGSGALGKAVSGTSTGSRPNSNSNPSKMEQDIAKALNDAYGEGYKAAYCETVKPDVKKTNPFILAKSQSVSLRQLAYVSPSRGGELCFTKGNTPDNEWKPIVADLSRNGDITLRSAGHIAVLVQELTQDPKLLSRAVQLEVQVGIFGACGVDCLKGADGSFVSFEYSTDESGAKVTITAREIPRKFFVARPAQDDFSTTTGEFKLVVGSVQAKSKLFSNSSASVVIRAEDDPNGRGGRSSRLTFEVSSGDVGTSPDDNQPGSSLPGNQGSDWPGNHGSGWPGNQGSDWPGHPGSGWPGNPGSDWPGNPGSDWPGNDQPQPFDTEWWTLDLPNGPYKIAEYTDTDGVRCQVFLAQE</sequence>
<feature type="region of interest" description="Disordered" evidence="1">
    <location>
        <begin position="479"/>
        <end position="578"/>
    </location>
</feature>
<dbReference type="Proteomes" id="UP000007437">
    <property type="component" value="Chromosome"/>
</dbReference>
<gene>
    <name evidence="2" type="ordered locus">RBRH_00111</name>
</gene>
<accession>E5ARQ0</accession>
<organism evidence="2 3">
    <name type="scientific">Mycetohabitans rhizoxinica (strain DSM 19002 / CIP 109453 / HKI 454)</name>
    <name type="common">Paraburkholderia rhizoxinica</name>
    <dbReference type="NCBI Taxonomy" id="882378"/>
    <lineage>
        <taxon>Bacteria</taxon>
        <taxon>Pseudomonadati</taxon>
        <taxon>Pseudomonadota</taxon>
        <taxon>Betaproteobacteria</taxon>
        <taxon>Burkholderiales</taxon>
        <taxon>Burkholderiaceae</taxon>
        <taxon>Mycetohabitans</taxon>
    </lineage>
</organism>
<protein>
    <submittedName>
        <fullName evidence="2">Uncharacterized protein</fullName>
    </submittedName>
</protein>
<name>E5ARQ0_MYCRK</name>
<reference evidence="2 3" key="1">
    <citation type="journal article" date="2011" name="J. Bacteriol.">
        <title>Complete genome sequence of Burkholderia rhizoxinica, an endosymbiont of Rhizopus microsporus.</title>
        <authorList>
            <person name="Lackner G."/>
            <person name="Moebius N."/>
            <person name="Partida-Martinez L."/>
            <person name="Hertweck C."/>
        </authorList>
    </citation>
    <scope>NUCLEOTIDE SEQUENCE [LARGE SCALE GENOMIC DNA]</scope>
    <source>
        <strain evidence="3">DSM 19002 / CIP 109453 / HKI 454</strain>
    </source>
</reference>
<dbReference type="HOGENOM" id="CLU_450327_0_0_4"/>
<dbReference type="eggNOG" id="COG4675">
    <property type="taxonomic scope" value="Bacteria"/>
</dbReference>
<dbReference type="STRING" id="882378.RBRH_00111"/>
<feature type="compositionally biased region" description="Polar residues" evidence="1">
    <location>
        <begin position="262"/>
        <end position="278"/>
    </location>
</feature>
<evidence type="ECO:0000313" key="3">
    <source>
        <dbReference type="Proteomes" id="UP000007437"/>
    </source>
</evidence>
<dbReference type="AlphaFoldDB" id="E5ARQ0"/>
<proteinExistence type="predicted"/>
<dbReference type="Gene3D" id="2.10.25.20">
    <property type="entry name" value="reovirus attachment protein sigma1, domain 1"/>
    <property type="match status" value="1"/>
</dbReference>
<feature type="compositionally biased region" description="Polar residues" evidence="1">
    <location>
        <begin position="506"/>
        <end position="521"/>
    </location>
</feature>
<evidence type="ECO:0000256" key="1">
    <source>
        <dbReference type="SAM" id="MobiDB-lite"/>
    </source>
</evidence>
<feature type="region of interest" description="Disordered" evidence="1">
    <location>
        <begin position="256"/>
        <end position="279"/>
    </location>
</feature>
<dbReference type="EMBL" id="FR687359">
    <property type="protein sequence ID" value="CBW75282.1"/>
    <property type="molecule type" value="Genomic_DNA"/>
</dbReference>
<evidence type="ECO:0000313" key="2">
    <source>
        <dbReference type="EMBL" id="CBW75282.1"/>
    </source>
</evidence>